<proteinExistence type="predicted"/>
<dbReference type="Proteomes" id="UP001530377">
    <property type="component" value="Unassembled WGS sequence"/>
</dbReference>
<evidence type="ECO:0000313" key="4">
    <source>
        <dbReference type="Proteomes" id="UP001530377"/>
    </source>
</evidence>
<protein>
    <submittedName>
        <fullName evidence="3">Uncharacterized protein</fullName>
    </submittedName>
</protein>
<gene>
    <name evidence="3" type="ORF">ACHAXA_009901</name>
</gene>
<feature type="signal peptide" evidence="2">
    <location>
        <begin position="1"/>
        <end position="22"/>
    </location>
</feature>
<dbReference type="AlphaFoldDB" id="A0ABD3RWC0"/>
<accession>A0ABD3RWC0</accession>
<dbReference type="EMBL" id="JALLPB020000147">
    <property type="protein sequence ID" value="KAL3816476.1"/>
    <property type="molecule type" value="Genomic_DNA"/>
</dbReference>
<feature type="region of interest" description="Disordered" evidence="1">
    <location>
        <begin position="36"/>
        <end position="165"/>
    </location>
</feature>
<name>A0ABD3RWC0_9STRA</name>
<keyword evidence="2" id="KW-0732">Signal</keyword>
<evidence type="ECO:0000256" key="2">
    <source>
        <dbReference type="SAM" id="SignalP"/>
    </source>
</evidence>
<sequence>MKMMRLILLTSVATGAFDRGIASKWDDPAQKIVDESLERMRGSIDSPKRRHPPLQKNALPRTRLLNKHNHEEKEKEKKKKVELDGIGGPAAQHQEENMKEKVPPPDGPSNDEDEHVAYDTAMPTYTPATDSPYYAATSSPPQQAMNEGNAAPIFHSKTNKGGKARKVSTGICDKRLNVAFDEVKQFPEAFPNITTRDEVTELCAFVAPEPNESEGKKSFNFGCPFFYFPEFDGTLNYFPKGVKEYRALTPPGGNPDAAQAFASVALYCSCYQGYDLGCSNELPTTPQESDEYCEFAGVWNGDISTTYVELSQTMLDCGCFWISEVTTEVGECPGVDLGYWEQNSPGSNELGMLSLIPLQ</sequence>
<feature type="chain" id="PRO_5044868772" evidence="2">
    <location>
        <begin position="23"/>
        <end position="359"/>
    </location>
</feature>
<evidence type="ECO:0000313" key="3">
    <source>
        <dbReference type="EMBL" id="KAL3816476.1"/>
    </source>
</evidence>
<feature type="compositionally biased region" description="Basic and acidic residues" evidence="1">
    <location>
        <begin position="93"/>
        <end position="103"/>
    </location>
</feature>
<reference evidence="3 4" key="1">
    <citation type="submission" date="2024-10" db="EMBL/GenBank/DDBJ databases">
        <title>Updated reference genomes for cyclostephanoid diatoms.</title>
        <authorList>
            <person name="Roberts W.R."/>
            <person name="Alverson A.J."/>
        </authorList>
    </citation>
    <scope>NUCLEOTIDE SEQUENCE [LARGE SCALE GENOMIC DNA]</scope>
    <source>
        <strain evidence="3 4">AJA228-03</strain>
    </source>
</reference>
<evidence type="ECO:0000256" key="1">
    <source>
        <dbReference type="SAM" id="MobiDB-lite"/>
    </source>
</evidence>
<comment type="caution">
    <text evidence="3">The sequence shown here is derived from an EMBL/GenBank/DDBJ whole genome shotgun (WGS) entry which is preliminary data.</text>
</comment>
<feature type="compositionally biased region" description="Polar residues" evidence="1">
    <location>
        <begin position="136"/>
        <end position="146"/>
    </location>
</feature>
<keyword evidence="4" id="KW-1185">Reference proteome</keyword>
<feature type="compositionally biased region" description="Basic and acidic residues" evidence="1">
    <location>
        <begin position="68"/>
        <end position="83"/>
    </location>
</feature>
<organism evidence="3 4">
    <name type="scientific">Cyclostephanos tholiformis</name>
    <dbReference type="NCBI Taxonomy" id="382380"/>
    <lineage>
        <taxon>Eukaryota</taxon>
        <taxon>Sar</taxon>
        <taxon>Stramenopiles</taxon>
        <taxon>Ochrophyta</taxon>
        <taxon>Bacillariophyta</taxon>
        <taxon>Coscinodiscophyceae</taxon>
        <taxon>Thalassiosirophycidae</taxon>
        <taxon>Stephanodiscales</taxon>
        <taxon>Stephanodiscaceae</taxon>
        <taxon>Cyclostephanos</taxon>
    </lineage>
</organism>